<gene>
    <name evidence="3" type="ORF">SMF913_26052</name>
</gene>
<name>A0A2J7YRC1_STRMQ</name>
<dbReference type="SUPFAM" id="SSF55961">
    <property type="entry name" value="Bet v1-like"/>
    <property type="match status" value="1"/>
</dbReference>
<keyword evidence="4" id="KW-1185">Reference proteome</keyword>
<proteinExistence type="predicted"/>
<dbReference type="RefSeq" id="WP_069871688.1">
    <property type="nucleotide sequence ID" value="NZ_BAAAHF010000033.1"/>
</dbReference>
<dbReference type="Gene3D" id="3.30.530.20">
    <property type="match status" value="1"/>
</dbReference>
<dbReference type="InterPro" id="IPR023393">
    <property type="entry name" value="START-like_dom_sf"/>
</dbReference>
<accession>A0A2J7YRC1</accession>
<dbReference type="AlphaFoldDB" id="A0A2J7YRC1"/>
<evidence type="ECO:0000313" key="3">
    <source>
        <dbReference type="EMBL" id="PNG90587.1"/>
    </source>
</evidence>
<dbReference type="InterPro" id="IPR047137">
    <property type="entry name" value="ORF3"/>
</dbReference>
<dbReference type="Pfam" id="PF03364">
    <property type="entry name" value="Polyketide_cyc"/>
    <property type="match status" value="1"/>
</dbReference>
<evidence type="ECO:0000313" key="4">
    <source>
        <dbReference type="Proteomes" id="UP000236520"/>
    </source>
</evidence>
<dbReference type="InterPro" id="IPR005031">
    <property type="entry name" value="COQ10_START"/>
</dbReference>
<dbReference type="EMBL" id="LJIW01000002">
    <property type="protein sequence ID" value="PNG90587.1"/>
    <property type="molecule type" value="Genomic_DNA"/>
</dbReference>
<comment type="caution">
    <text evidence="3">The sequence shown here is derived from an EMBL/GenBank/DDBJ whole genome shotgun (WGS) entry which is preliminary data.</text>
</comment>
<organism evidence="3 4">
    <name type="scientific">Streptomyces malaysiensis</name>
    <dbReference type="NCBI Taxonomy" id="92644"/>
    <lineage>
        <taxon>Bacteria</taxon>
        <taxon>Bacillati</taxon>
        <taxon>Actinomycetota</taxon>
        <taxon>Actinomycetes</taxon>
        <taxon>Kitasatosporales</taxon>
        <taxon>Streptomycetaceae</taxon>
        <taxon>Streptomyces</taxon>
        <taxon>Streptomyces violaceusniger group</taxon>
    </lineage>
</organism>
<evidence type="ECO:0000256" key="1">
    <source>
        <dbReference type="SAM" id="MobiDB-lite"/>
    </source>
</evidence>
<dbReference type="CDD" id="cd07817">
    <property type="entry name" value="SRPBCC_8"/>
    <property type="match status" value="1"/>
</dbReference>
<feature type="domain" description="Coenzyme Q-binding protein COQ10 START" evidence="2">
    <location>
        <begin position="10"/>
        <end position="129"/>
    </location>
</feature>
<reference evidence="3 4" key="1">
    <citation type="submission" date="2015-09" db="EMBL/GenBank/DDBJ databases">
        <title>Genome sequence, genome mining and natural product profiling of a biocontrol bacterium Streptomyces malaysiensis F913.</title>
        <authorList>
            <person name="Xu Y."/>
            <person name="Wei J."/>
            <person name="Xie J."/>
            <person name="Li T."/>
            <person name="Zhou Z."/>
        </authorList>
    </citation>
    <scope>NUCLEOTIDE SEQUENCE [LARGE SCALE GENOMIC DNA]</scope>
    <source>
        <strain evidence="3 4">F913</strain>
    </source>
</reference>
<protein>
    <recommendedName>
        <fullName evidence="2">Coenzyme Q-binding protein COQ10 START domain-containing protein</fullName>
    </recommendedName>
</protein>
<evidence type="ECO:0000259" key="2">
    <source>
        <dbReference type="Pfam" id="PF03364"/>
    </source>
</evidence>
<sequence>MDTIEETIEVAVPVRTAYNQWTQFKSFPRFMSAVKEVEQVRPAITHWVIGCGPVRRTFRTEIVRQHPDSCVAWQSLQRRPAHRGEVSFHPTAADRTRVTVRMEVQRHRAAALLTGPSSAVMRRVVRNELGRFKEFIEGLGQESGAWRGSIHNGHVRPTEPEPPRSRVARWPVG</sequence>
<dbReference type="PANTHER" id="PTHR33824:SF7">
    <property type="entry name" value="POLYKETIDE CYCLASE_DEHYDRASE AND LIPID TRANSPORT SUPERFAMILY PROTEIN"/>
    <property type="match status" value="1"/>
</dbReference>
<feature type="region of interest" description="Disordered" evidence="1">
    <location>
        <begin position="146"/>
        <end position="173"/>
    </location>
</feature>
<dbReference type="PANTHER" id="PTHR33824">
    <property type="entry name" value="POLYKETIDE CYCLASE/DEHYDRASE AND LIPID TRANSPORT SUPERFAMILY PROTEIN"/>
    <property type="match status" value="1"/>
</dbReference>
<dbReference type="Proteomes" id="UP000236520">
    <property type="component" value="Unassembled WGS sequence"/>
</dbReference>